<dbReference type="Proteomes" id="UP000325262">
    <property type="component" value="Segment"/>
</dbReference>
<organism evidence="1 2">
    <name type="scientific">Klebsiella phage Magnus</name>
    <dbReference type="NCBI Taxonomy" id="2589660"/>
    <lineage>
        <taxon>Viruses</taxon>
        <taxon>Duplodnaviria</taxon>
        <taxon>Heunggongvirae</taxon>
        <taxon>Uroviricota</taxon>
        <taxon>Caudoviricetes</taxon>
        <taxon>Pantevenvirales</taxon>
        <taxon>Ackermannviridae</taxon>
        <taxon>Taipeivirus</taxon>
        <taxon>Taipeivirus magnus</taxon>
    </lineage>
</organism>
<proteinExistence type="predicted"/>
<name>A0A5B9N8V3_9CAUD</name>
<keyword evidence="2" id="KW-1185">Reference proteome</keyword>
<sequence length="30" mass="3248">MSLMVSSHPALFSVLRSSGGTRHQTAWSSE</sequence>
<evidence type="ECO:0000313" key="2">
    <source>
        <dbReference type="Proteomes" id="UP000325262"/>
    </source>
</evidence>
<evidence type="ECO:0000313" key="1">
    <source>
        <dbReference type="EMBL" id="QEG07911.1"/>
    </source>
</evidence>
<gene>
    <name evidence="1" type="ORF">CPT_Magnus_032</name>
</gene>
<reference evidence="1 2" key="1">
    <citation type="submission" date="2019-06" db="EMBL/GenBank/DDBJ databases">
        <title>Complete Genome Sequence of Klebsiella pneumoniae Myophage Magnus.</title>
        <authorList>
            <person name="Acevedo Ugarriza L.E."/>
            <person name="Michalik J."/>
            <person name="Newkirk H."/>
            <person name="Liu M."/>
            <person name="Gill J.J."/>
            <person name="Ramsey J."/>
        </authorList>
    </citation>
    <scope>NUCLEOTIDE SEQUENCE [LARGE SCALE GENOMIC DNA]</scope>
</reference>
<accession>A0A5B9N8V3</accession>
<dbReference type="EMBL" id="MN045230">
    <property type="protein sequence ID" value="QEG07911.1"/>
    <property type="molecule type" value="Genomic_DNA"/>
</dbReference>
<protein>
    <submittedName>
        <fullName evidence="1">Uncharacterized protein</fullName>
    </submittedName>
</protein>